<dbReference type="PANTHER" id="PTHR43539">
    <property type="entry name" value="FLAVIN-BINDING MONOOXYGENASE-LIKE PROTEIN (AFU_ORTHOLOGUE AFUA_4G09220)"/>
    <property type="match status" value="1"/>
</dbReference>
<dbReference type="InterPro" id="IPR050982">
    <property type="entry name" value="Auxin_biosynth/cation_transpt"/>
</dbReference>
<dbReference type="PANTHER" id="PTHR43539:SF78">
    <property type="entry name" value="FLAVIN-CONTAINING MONOOXYGENASE"/>
    <property type="match status" value="1"/>
</dbReference>
<accession>A0ABU2NKF9</accession>
<organism evidence="2 3">
    <name type="scientific">Pseudonocardia charpentierae</name>
    <dbReference type="NCBI Taxonomy" id="3075545"/>
    <lineage>
        <taxon>Bacteria</taxon>
        <taxon>Bacillati</taxon>
        <taxon>Actinomycetota</taxon>
        <taxon>Actinomycetes</taxon>
        <taxon>Pseudonocardiales</taxon>
        <taxon>Pseudonocardiaceae</taxon>
        <taxon>Pseudonocardia</taxon>
    </lineage>
</organism>
<dbReference type="Gene3D" id="3.50.50.60">
    <property type="entry name" value="FAD/NAD(P)-binding domain"/>
    <property type="match status" value="1"/>
</dbReference>
<evidence type="ECO:0000313" key="2">
    <source>
        <dbReference type="EMBL" id="MDT0353699.1"/>
    </source>
</evidence>
<evidence type="ECO:0000313" key="3">
    <source>
        <dbReference type="Proteomes" id="UP001183202"/>
    </source>
</evidence>
<reference evidence="3" key="1">
    <citation type="submission" date="2023-07" db="EMBL/GenBank/DDBJ databases">
        <title>30 novel species of actinomycetes from the DSMZ collection.</title>
        <authorList>
            <person name="Nouioui I."/>
        </authorList>
    </citation>
    <scope>NUCLEOTIDE SEQUENCE [LARGE SCALE GENOMIC DNA]</scope>
    <source>
        <strain evidence="3">DSM 45834</strain>
    </source>
</reference>
<sequence length="417" mass="46248">MSEQHDTVIIGGGQAGLAMSSVLRRHGLEHVVLERRRIGERWRTERWDSLRFQFPNWTVQLPERRYAGDDPDGFAHYGEILRFLEDYAASTRAPVREHTEVFALHEADDTGFVLSTTDSVLHARRVVVATGPFQRPLIPQPAHHIPPSVLQTDPTRYRCPAELPDGAVLVVGSGASGCQIADELLHAGRRVYLSVSQHRRAPRRFRGRDVYWWLEKLGRFAQTIDSFPDRRWPPSTVITGVNGGYNVNVRQLAADGIAVIGRVAGASRGTVAIHPNANQILDDADTAYDTFLSAARQLAATEIGHELADEQPMEAPRLPATVEEVDSLDLTRTNIRAIIWATGYTYDFGWIKLPVFDQRGRPAQHRGVTQRPGLYFLGLHWMHTFQSGLLAGVGNDAEYLADHMSASSGRCPATGGG</sequence>
<protein>
    <submittedName>
        <fullName evidence="2">NAD(P)-binding domain-containing protein</fullName>
    </submittedName>
</protein>
<comment type="caution">
    <text evidence="2">The sequence shown here is derived from an EMBL/GenBank/DDBJ whole genome shotgun (WGS) entry which is preliminary data.</text>
</comment>
<dbReference type="Pfam" id="PF13738">
    <property type="entry name" value="Pyr_redox_3"/>
    <property type="match status" value="1"/>
</dbReference>
<dbReference type="SUPFAM" id="SSF51905">
    <property type="entry name" value="FAD/NAD(P)-binding domain"/>
    <property type="match status" value="1"/>
</dbReference>
<dbReference type="InterPro" id="IPR036188">
    <property type="entry name" value="FAD/NAD-bd_sf"/>
</dbReference>
<evidence type="ECO:0000256" key="1">
    <source>
        <dbReference type="ARBA" id="ARBA00023002"/>
    </source>
</evidence>
<dbReference type="RefSeq" id="WP_311560209.1">
    <property type="nucleotide sequence ID" value="NZ_JAVREJ010000041.1"/>
</dbReference>
<dbReference type="PRINTS" id="PR00368">
    <property type="entry name" value="FADPNR"/>
</dbReference>
<gene>
    <name evidence="2" type="ORF">RM445_29835</name>
</gene>
<keyword evidence="3" id="KW-1185">Reference proteome</keyword>
<name>A0ABU2NKF9_9PSEU</name>
<keyword evidence="1" id="KW-0560">Oxidoreductase</keyword>
<dbReference type="Proteomes" id="UP001183202">
    <property type="component" value="Unassembled WGS sequence"/>
</dbReference>
<proteinExistence type="predicted"/>
<dbReference type="EMBL" id="JAVREJ010000041">
    <property type="protein sequence ID" value="MDT0353699.1"/>
    <property type="molecule type" value="Genomic_DNA"/>
</dbReference>
<dbReference type="PRINTS" id="PR00411">
    <property type="entry name" value="PNDRDTASEI"/>
</dbReference>